<feature type="non-terminal residue" evidence="1">
    <location>
        <position position="81"/>
    </location>
</feature>
<comment type="caution">
    <text evidence="1">The sequence shown here is derived from an EMBL/GenBank/DDBJ whole genome shotgun (WGS) entry which is preliminary data.</text>
</comment>
<dbReference type="InterPro" id="IPR009752">
    <property type="entry name" value="Phage_Mu_GpJ"/>
</dbReference>
<accession>A0A0F3H3M3</accession>
<name>A0A0F3H3M3_9BACT</name>
<evidence type="ECO:0000313" key="2">
    <source>
        <dbReference type="Proteomes" id="UP000033423"/>
    </source>
</evidence>
<sequence>MAYCTVIDIQNAIRSIELAGLTDDAGTGNVNVVVVEAAITTASAFVDGYCASRYRVPLGDPVSGVIRKITTDIAVYFLFQR</sequence>
<reference evidence="1 2" key="1">
    <citation type="submission" date="2015-02" db="EMBL/GenBank/DDBJ databases">
        <title>Single-cell genomics of uncultivated deep-branching MTB reveals a conserved set of magnetosome genes.</title>
        <authorList>
            <person name="Kolinko S."/>
            <person name="Richter M."/>
            <person name="Glockner F.O."/>
            <person name="Brachmann A."/>
            <person name="Schuler D."/>
        </authorList>
    </citation>
    <scope>NUCLEOTIDE SEQUENCE [LARGE SCALE GENOMIC DNA]</scope>
    <source>
        <strain evidence="1">TM-1</strain>
    </source>
</reference>
<gene>
    <name evidence="1" type="ORF">MBAV_000258</name>
</gene>
<protein>
    <submittedName>
        <fullName evidence="1">Protein containing DUF1320</fullName>
    </submittedName>
</protein>
<dbReference type="Proteomes" id="UP000033423">
    <property type="component" value="Unassembled WGS sequence"/>
</dbReference>
<evidence type="ECO:0000313" key="1">
    <source>
        <dbReference type="EMBL" id="KJU87548.1"/>
    </source>
</evidence>
<dbReference type="Pfam" id="PF07030">
    <property type="entry name" value="Phage_Mu_Gp36"/>
    <property type="match status" value="1"/>
</dbReference>
<dbReference type="AlphaFoldDB" id="A0A0F3H3M3"/>
<dbReference type="EMBL" id="LACI01000119">
    <property type="protein sequence ID" value="KJU87548.1"/>
    <property type="molecule type" value="Genomic_DNA"/>
</dbReference>
<keyword evidence="2" id="KW-1185">Reference proteome</keyword>
<proteinExistence type="predicted"/>
<organism evidence="1 2">
    <name type="scientific">Candidatus Magnetobacterium bavaricum</name>
    <dbReference type="NCBI Taxonomy" id="29290"/>
    <lineage>
        <taxon>Bacteria</taxon>
        <taxon>Pseudomonadati</taxon>
        <taxon>Nitrospirota</taxon>
        <taxon>Thermodesulfovibrionia</taxon>
        <taxon>Thermodesulfovibrionales</taxon>
        <taxon>Candidatus Magnetobacteriaceae</taxon>
        <taxon>Candidatus Magnetobacterium</taxon>
    </lineage>
</organism>